<dbReference type="InterPro" id="IPR011009">
    <property type="entry name" value="Kinase-like_dom_sf"/>
</dbReference>
<dbReference type="STRING" id="1193181.BN10_690007"/>
<keyword evidence="2" id="KW-1133">Transmembrane helix</keyword>
<dbReference type="EMBL" id="CAIZ01000140">
    <property type="protein sequence ID" value="CCH70873.1"/>
    <property type="molecule type" value="Genomic_DNA"/>
</dbReference>
<dbReference type="SUPFAM" id="SSF56112">
    <property type="entry name" value="Protein kinase-like (PK-like)"/>
    <property type="match status" value="1"/>
</dbReference>
<dbReference type="RefSeq" id="WP_010850716.1">
    <property type="nucleotide sequence ID" value="NZ_HF570956.1"/>
</dbReference>
<dbReference type="HOGENOM" id="CLU_006533_0_2_11"/>
<reference evidence="4 5" key="1">
    <citation type="journal article" date="2013" name="ISME J.">
        <title>A metabolic model for members of the genus Tetrasphaera involved in enhanced biological phosphorus removal.</title>
        <authorList>
            <person name="Kristiansen R."/>
            <person name="Nguyen H.T.T."/>
            <person name="Saunders A.M."/>
            <person name="Nielsen J.L."/>
            <person name="Wimmer R."/>
            <person name="Le V.Q."/>
            <person name="McIlroy S.J."/>
            <person name="Petrovski S."/>
            <person name="Seviour R.J."/>
            <person name="Calteau A."/>
            <person name="Nielsen K.L."/>
            <person name="Nielsen P.H."/>
        </authorList>
    </citation>
    <scope>NUCLEOTIDE SEQUENCE [LARGE SCALE GENOMIC DNA]</scope>
    <source>
        <strain evidence="4 5">Lp2</strain>
    </source>
</reference>
<dbReference type="PANTHER" id="PTHR10566:SF113">
    <property type="entry name" value="PROTEIN ACTIVITY OF BC1 COMPLEX KINASE 7, CHLOROPLASTIC"/>
    <property type="match status" value="1"/>
</dbReference>
<keyword evidence="2" id="KW-0812">Transmembrane</keyword>
<comment type="caution">
    <text evidence="4">The sequence shown here is derived from an EMBL/GenBank/DDBJ whole genome shotgun (WGS) entry which is preliminary data.</text>
</comment>
<gene>
    <name evidence="4" type="ORF">BN10_690007</name>
</gene>
<dbReference type="AlphaFoldDB" id="N0E1M9"/>
<keyword evidence="5" id="KW-1185">Reference proteome</keyword>
<dbReference type="PANTHER" id="PTHR10566">
    <property type="entry name" value="CHAPERONE-ACTIVITY OF BC1 COMPLEX CABC1 -RELATED"/>
    <property type="match status" value="1"/>
</dbReference>
<evidence type="ECO:0000313" key="5">
    <source>
        <dbReference type="Proteomes" id="UP000013167"/>
    </source>
</evidence>
<dbReference type="GO" id="GO:0005524">
    <property type="term" value="F:ATP binding"/>
    <property type="evidence" value="ECO:0007669"/>
    <property type="project" value="InterPro"/>
</dbReference>
<dbReference type="OrthoDB" id="9795390at2"/>
<accession>N0E1M9</accession>
<comment type="similarity">
    <text evidence="1">Belongs to the protein kinase superfamily. ADCK protein kinase family.</text>
</comment>
<feature type="transmembrane region" description="Helical" evidence="2">
    <location>
        <begin position="497"/>
        <end position="516"/>
    </location>
</feature>
<evidence type="ECO:0000259" key="3">
    <source>
        <dbReference type="PROSITE" id="PS50011"/>
    </source>
</evidence>
<dbReference type="GO" id="GO:0004672">
    <property type="term" value="F:protein kinase activity"/>
    <property type="evidence" value="ECO:0007669"/>
    <property type="project" value="InterPro"/>
</dbReference>
<dbReference type="PROSITE" id="PS50011">
    <property type="entry name" value="PROTEIN_KINASE_DOM"/>
    <property type="match status" value="1"/>
</dbReference>
<evidence type="ECO:0000256" key="2">
    <source>
        <dbReference type="SAM" id="Phobius"/>
    </source>
</evidence>
<dbReference type="InterPro" id="IPR004147">
    <property type="entry name" value="ABC1_dom"/>
</dbReference>
<dbReference type="eggNOG" id="COG0661">
    <property type="taxonomic scope" value="Bacteria"/>
</dbReference>
<feature type="transmembrane region" description="Helical" evidence="2">
    <location>
        <begin position="522"/>
        <end position="549"/>
    </location>
</feature>
<evidence type="ECO:0000313" key="4">
    <source>
        <dbReference type="EMBL" id="CCH70873.1"/>
    </source>
</evidence>
<name>N0E1M9_9MICO</name>
<dbReference type="InterPro" id="IPR000719">
    <property type="entry name" value="Prot_kinase_dom"/>
</dbReference>
<feature type="domain" description="Protein kinase" evidence="3">
    <location>
        <begin position="126"/>
        <end position="490"/>
    </location>
</feature>
<dbReference type="InterPro" id="IPR050154">
    <property type="entry name" value="UbiB_kinase"/>
</dbReference>
<organism evidence="4 5">
    <name type="scientific">Phycicoccus elongatus Lp2</name>
    <dbReference type="NCBI Taxonomy" id="1193181"/>
    <lineage>
        <taxon>Bacteria</taxon>
        <taxon>Bacillati</taxon>
        <taxon>Actinomycetota</taxon>
        <taxon>Actinomycetes</taxon>
        <taxon>Micrococcales</taxon>
        <taxon>Intrasporangiaceae</taxon>
        <taxon>Phycicoccus</taxon>
    </lineage>
</organism>
<proteinExistence type="inferred from homology"/>
<sequence length="570" mass="61802">MKLPTASHAGRYAALARLLVRYGRSDLVAEAGLDEFAAQSGESAVEGVDGPTGDARAEQFARDLESMGPTYIKLGQLLSTRFDLLPDSYTTALARLQDDVEAIPFKGVKETIEAEFGMALRHLFVEFDEQPLASASLGQVHRATLPSGREVVVKVQRAEARDVIKGDMEMLAGLAEMADKRTDLGRRYGFSSLLGQFRRSLVAELDYRREARNLLTFRDLTKDYDLLVVPDPVMDLTTARVLTMERIEGKKVTDVGPLGLMDIDARPIVEQLFRAYLRMILDDGVLHADPHPGNLILTDDGRLALIDLGMVAHVPPRMQDKVVKLLLAISDGDGEEAALVLAGMGHPLDSYDAASFRADVSHLVSEAASAGPDVQAGTVLVELSRLSGVHGLRPPAEMSMIGKALLNLDQATMHLDPTFSPTDALRDNVSEILTSGLKVSPGGVVAAAIEMKEFTSQLPRRANRIMDTLAEGDFRVRVHALDETRLHTVLQRVANRITLGLIIAATILGAALMMRVPSTAQLFGYPAIAMVLFLFAVVAGGALAAWIVLTDRKVARSTDDPTVDQLRSGR</sequence>
<protein>
    <submittedName>
        <fullName evidence="4">ABC-1 domain protein</fullName>
    </submittedName>
</protein>
<evidence type="ECO:0000256" key="1">
    <source>
        <dbReference type="ARBA" id="ARBA00009670"/>
    </source>
</evidence>
<dbReference type="Pfam" id="PF03109">
    <property type="entry name" value="ABC1"/>
    <property type="match status" value="1"/>
</dbReference>
<dbReference type="Proteomes" id="UP000013167">
    <property type="component" value="Unassembled WGS sequence"/>
</dbReference>
<keyword evidence="2" id="KW-0472">Membrane</keyword>
<dbReference type="CDD" id="cd05121">
    <property type="entry name" value="ABC1_ADCK3-like"/>
    <property type="match status" value="1"/>
</dbReference>